<reference evidence="3" key="2">
    <citation type="submission" date="2020-05" db="EMBL/GenBank/DDBJ databases">
        <title>Complete genome sequence of Bradyrhizobium diazoefficiens XF10 isolated from soybean nodule.</title>
        <authorList>
            <person name="Noda R."/>
            <person name="Kakizaki K."/>
            <person name="Minamisawa K."/>
        </authorList>
    </citation>
    <scope>NUCLEOTIDE SEQUENCE</scope>
    <source>
        <strain evidence="3">XF10</strain>
    </source>
</reference>
<gene>
    <name evidence="3" type="ORF">XF10B_63630</name>
    <name evidence="2" type="ORF">XF1B_64780</name>
</gene>
<dbReference type="AlphaFoldDB" id="A0A809X8J8"/>
<dbReference type="EMBL" id="AP023099">
    <property type="protein sequence ID" value="BCE93565.1"/>
    <property type="molecule type" value="Genomic_DNA"/>
</dbReference>
<sequence>MTTALAEDLRARGLGDVGLADAEAMVARILAQGEKCAPLLDRLEHEPDRRRRADPISRTRRHLNRATKTARNTCTSIEQQ</sequence>
<dbReference type="RefSeq" id="WP_304564248.1">
    <property type="nucleotide sequence ID" value="NZ_CP124748.1"/>
</dbReference>
<organism evidence="2">
    <name type="scientific">Bradyrhizobium diazoefficiens</name>
    <dbReference type="NCBI Taxonomy" id="1355477"/>
    <lineage>
        <taxon>Bacteria</taxon>
        <taxon>Pseudomonadati</taxon>
        <taxon>Pseudomonadota</taxon>
        <taxon>Alphaproteobacteria</taxon>
        <taxon>Hyphomicrobiales</taxon>
        <taxon>Nitrobacteraceae</taxon>
        <taxon>Bradyrhizobium</taxon>
    </lineage>
</organism>
<name>A0A809X8J8_9BRAD</name>
<proteinExistence type="predicted"/>
<protein>
    <submittedName>
        <fullName evidence="2">Uncharacterized protein</fullName>
    </submittedName>
</protein>
<feature type="compositionally biased region" description="Basic and acidic residues" evidence="1">
    <location>
        <begin position="46"/>
        <end position="57"/>
    </location>
</feature>
<reference evidence="2" key="1">
    <citation type="submission" date="2020-05" db="EMBL/GenBank/DDBJ databases">
        <title>Complete genome sequence of Bradyrhizobium diazoefficiens XF1 isolated from soybean nodule.</title>
        <authorList>
            <person name="Noda R."/>
            <person name="Kakizaki K."/>
            <person name="Minamisawa K."/>
        </authorList>
    </citation>
    <scope>NUCLEOTIDE SEQUENCE</scope>
    <source>
        <strain evidence="2">XF1</strain>
    </source>
</reference>
<feature type="region of interest" description="Disordered" evidence="1">
    <location>
        <begin position="46"/>
        <end position="80"/>
    </location>
</feature>
<accession>A0A809X8J8</accession>
<evidence type="ECO:0000256" key="1">
    <source>
        <dbReference type="SAM" id="MobiDB-lite"/>
    </source>
</evidence>
<feature type="compositionally biased region" description="Polar residues" evidence="1">
    <location>
        <begin position="66"/>
        <end position="80"/>
    </location>
</feature>
<dbReference type="EMBL" id="AP023091">
    <property type="protein sequence ID" value="BCE23797.1"/>
    <property type="molecule type" value="Genomic_DNA"/>
</dbReference>
<evidence type="ECO:0000313" key="2">
    <source>
        <dbReference type="EMBL" id="BCE23797.1"/>
    </source>
</evidence>
<evidence type="ECO:0000313" key="3">
    <source>
        <dbReference type="EMBL" id="BCE93565.1"/>
    </source>
</evidence>